<accession>A0A0H3CD59</accession>
<dbReference type="AlphaFoldDB" id="A0A0H3CD59"/>
<comment type="similarity">
    <text evidence="1">Belongs to the UPF0166 family.</text>
</comment>
<dbReference type="HOGENOM" id="CLU_146749_0_1_5"/>
<dbReference type="RefSeq" id="WP_010920571.1">
    <property type="nucleotide sequence ID" value="NC_011916.1"/>
</dbReference>
<keyword evidence="3" id="KW-1185">Reference proteome</keyword>
<reference evidence="2 3" key="1">
    <citation type="journal article" date="2010" name="J. Bacteriol.">
        <title>The genetic basis of laboratory adaptation in Caulobacter crescentus.</title>
        <authorList>
            <person name="Marks M.E."/>
            <person name="Castro-Rojas C.M."/>
            <person name="Teiling C."/>
            <person name="Du L."/>
            <person name="Kapatral V."/>
            <person name="Walunas T.L."/>
            <person name="Crosson S."/>
        </authorList>
    </citation>
    <scope>NUCLEOTIDE SEQUENCE [LARGE SCALE GENOMIC DNA]</scope>
    <source>
        <strain evidence="3">NA1000 / CB15N</strain>
    </source>
</reference>
<organism evidence="2 3">
    <name type="scientific">Caulobacter vibrioides (strain NA1000 / CB15N)</name>
    <name type="common">Caulobacter crescentus</name>
    <dbReference type="NCBI Taxonomy" id="565050"/>
    <lineage>
        <taxon>Bacteria</taxon>
        <taxon>Pseudomonadati</taxon>
        <taxon>Pseudomonadota</taxon>
        <taxon>Alphaproteobacteria</taxon>
        <taxon>Caulobacterales</taxon>
        <taxon>Caulobacteraceae</taxon>
        <taxon>Caulobacter</taxon>
    </lineage>
</organism>
<dbReference type="PhylomeDB" id="A0A0H3CD59"/>
<name>A0A0H3CD59_CAUVN</name>
<dbReference type="PANTHER" id="PTHR35983:SF1">
    <property type="entry name" value="UPF0166 PROTEIN TM_0021"/>
    <property type="match status" value="1"/>
</dbReference>
<evidence type="ECO:0000256" key="1">
    <source>
        <dbReference type="ARBA" id="ARBA00010554"/>
    </source>
</evidence>
<dbReference type="SUPFAM" id="SSF54913">
    <property type="entry name" value="GlnB-like"/>
    <property type="match status" value="1"/>
</dbReference>
<dbReference type="PANTHER" id="PTHR35983">
    <property type="entry name" value="UPF0166 PROTEIN TM_0021"/>
    <property type="match status" value="1"/>
</dbReference>
<protein>
    <submittedName>
        <fullName evidence="2">PII-like signaling protein</fullName>
    </submittedName>
</protein>
<dbReference type="SMR" id="A0A0H3CD59"/>
<proteinExistence type="inferred from homology"/>
<dbReference type="RefSeq" id="YP_002518183.1">
    <property type="nucleotide sequence ID" value="NC_011916.1"/>
</dbReference>
<evidence type="ECO:0000313" key="2">
    <source>
        <dbReference type="EMBL" id="ACL96275.1"/>
    </source>
</evidence>
<dbReference type="PATRIC" id="fig|565050.3.peg.2748"/>
<dbReference type="InterPro" id="IPR015867">
    <property type="entry name" value="N-reg_PII/ATP_PRibTrfase_C"/>
</dbReference>
<dbReference type="Proteomes" id="UP000001364">
    <property type="component" value="Chromosome"/>
</dbReference>
<dbReference type="Pfam" id="PF02641">
    <property type="entry name" value="DUF190"/>
    <property type="match status" value="1"/>
</dbReference>
<gene>
    <name evidence="2" type="ordered locus">CCNA_02810</name>
</gene>
<dbReference type="OrthoDB" id="9795599at2"/>
<evidence type="ECO:0000313" key="3">
    <source>
        <dbReference type="Proteomes" id="UP000001364"/>
    </source>
</evidence>
<dbReference type="InterPro" id="IPR011322">
    <property type="entry name" value="N-reg_PII-like_a/b"/>
</dbReference>
<dbReference type="KEGG" id="ccs:CCNA_02810"/>
<dbReference type="Gene3D" id="3.30.70.120">
    <property type="match status" value="1"/>
</dbReference>
<dbReference type="EMBL" id="CP001340">
    <property type="protein sequence ID" value="ACL96275.1"/>
    <property type="molecule type" value="Genomic_DNA"/>
</dbReference>
<sequence length="113" mass="12278">MTLGEVRRLRIYIDENAMTGDRRVFEVLVERARTSGLAGATVLRGVQGFGSSKTLHGGQPFDLAPNLPIIVEVVDEEAALRVFINTLTVVDAVGLATLEKVEVVRYGGLRRGL</sequence>
<dbReference type="GeneID" id="7331134"/>
<dbReference type="InterPro" id="IPR003793">
    <property type="entry name" value="UPF0166"/>
</dbReference>